<dbReference type="EMBL" id="LFOD01000001">
    <property type="protein sequence ID" value="KMV20557.1"/>
    <property type="molecule type" value="Genomic_DNA"/>
</dbReference>
<protein>
    <submittedName>
        <fullName evidence="1">Uncharacterized protein</fullName>
    </submittedName>
</protein>
<comment type="caution">
    <text evidence="1">The sequence shown here is derived from an EMBL/GenBank/DDBJ whole genome shotgun (WGS) entry which is preliminary data.</text>
</comment>
<dbReference type="AlphaFoldDB" id="A0A0J8UI31"/>
<evidence type="ECO:0000313" key="2">
    <source>
        <dbReference type="Proteomes" id="UP000037594"/>
    </source>
</evidence>
<proteinExistence type="predicted"/>
<accession>A0A0J8UI31</accession>
<evidence type="ECO:0000313" key="1">
    <source>
        <dbReference type="EMBL" id="KMV20557.1"/>
    </source>
</evidence>
<gene>
    <name evidence="1" type="ORF">ACT17_02540</name>
</gene>
<dbReference type="RefSeq" id="WP_019343994.1">
    <property type="nucleotide sequence ID" value="NZ_AGSZ01000102.1"/>
</dbReference>
<reference evidence="1 2" key="1">
    <citation type="submission" date="2015-06" db="EMBL/GenBank/DDBJ databases">
        <title>Genome sequence of Mycobacterium conceptionense strain MLE.</title>
        <authorList>
            <person name="Greninger A.L."/>
            <person name="Cunningham G."/>
            <person name="Chiu C.Y."/>
            <person name="Miller S."/>
        </authorList>
    </citation>
    <scope>NUCLEOTIDE SEQUENCE [LARGE SCALE GENOMIC DNA]</scope>
    <source>
        <strain evidence="1 2">MLE</strain>
    </source>
</reference>
<dbReference type="PATRIC" id="fig|451644.5.peg.509"/>
<sequence length="283" mass="29832">MLRDIRELTGDPEAYAAELRRRWGGLLSYRYLGRSYSSMDLGPVDDTVTLRRDMRNPAGGVLLAVLGISSPDSGGVSDLEAVPNPVIHSCQVLDPATDVTRIRIDTEVLKQGRQLAYSRSVIVDADNPGRVIALTEGQGISIGTPPEGLEKMPVDPIDVVDGPDLPPLWQVFGGQKRPDGRWALPELAVEVASPDAALHIGPQFVILEAAASEAAAAAANSDVLQGLSSHVMFLARGKAGPFRVDTQVLPGAGGTIAVRATLHDEGAGGKAVTAASYVFGRIQ</sequence>
<dbReference type="OrthoDB" id="7605329at2"/>
<dbReference type="Proteomes" id="UP000037594">
    <property type="component" value="Unassembled WGS sequence"/>
</dbReference>
<name>A0A0J8UI31_9MYCO</name>
<organism evidence="1 2">
    <name type="scientific">Mycolicibacterium conceptionense</name>
    <dbReference type="NCBI Taxonomy" id="451644"/>
    <lineage>
        <taxon>Bacteria</taxon>
        <taxon>Bacillati</taxon>
        <taxon>Actinomycetota</taxon>
        <taxon>Actinomycetes</taxon>
        <taxon>Mycobacteriales</taxon>
        <taxon>Mycobacteriaceae</taxon>
        <taxon>Mycolicibacterium</taxon>
    </lineage>
</organism>